<dbReference type="InterPro" id="IPR000719">
    <property type="entry name" value="Prot_kinase_dom"/>
</dbReference>
<feature type="chain" id="PRO_5040235207" description="non-specific serine/threonine protein kinase" evidence="21">
    <location>
        <begin position="36"/>
        <end position="1270"/>
    </location>
</feature>
<dbReference type="InterPro" id="IPR045133">
    <property type="entry name" value="IRE1/2-like"/>
</dbReference>
<dbReference type="GO" id="GO:0046872">
    <property type="term" value="F:metal ion binding"/>
    <property type="evidence" value="ECO:0007669"/>
    <property type="project" value="UniProtKB-KW"/>
</dbReference>
<dbReference type="FunFam" id="3.30.200.20:FF:000077">
    <property type="entry name" value="Putative Serine/threonine-protein kinase/endoribonuclease IRE1"/>
    <property type="match status" value="1"/>
</dbReference>
<evidence type="ECO:0000256" key="16">
    <source>
        <dbReference type="ARBA" id="ARBA00023180"/>
    </source>
</evidence>
<feature type="binding site" evidence="19">
    <location>
        <position position="865"/>
    </location>
    <ligand>
        <name>ATP</name>
        <dbReference type="ChEBI" id="CHEBI:30616"/>
    </ligand>
</feature>
<dbReference type="GO" id="GO:0051082">
    <property type="term" value="F:unfolded protein binding"/>
    <property type="evidence" value="ECO:0007669"/>
    <property type="project" value="TreeGrafter"/>
</dbReference>
<dbReference type="SMART" id="SM00580">
    <property type="entry name" value="PUG"/>
    <property type="match status" value="1"/>
</dbReference>
<keyword evidence="25" id="KW-1185">Reference proteome</keyword>
<feature type="signal peptide" evidence="21">
    <location>
        <begin position="1"/>
        <end position="35"/>
    </location>
</feature>
<evidence type="ECO:0000256" key="2">
    <source>
        <dbReference type="ARBA" id="ARBA00004479"/>
    </source>
</evidence>
<proteinExistence type="predicted"/>
<dbReference type="Pfam" id="PF00069">
    <property type="entry name" value="Pkinase"/>
    <property type="match status" value="1"/>
</dbReference>
<dbReference type="CDD" id="cd09769">
    <property type="entry name" value="Luminal_IRE1"/>
    <property type="match status" value="1"/>
</dbReference>
<keyword evidence="14" id="KW-1133">Transmembrane helix</keyword>
<keyword evidence="7" id="KW-0479">Metal-binding</keyword>
<evidence type="ECO:0000313" key="25">
    <source>
        <dbReference type="Proteomes" id="UP000829364"/>
    </source>
</evidence>
<evidence type="ECO:0000256" key="20">
    <source>
        <dbReference type="SAM" id="MobiDB-lite"/>
    </source>
</evidence>
<keyword evidence="8 21" id="KW-0732">Signal</keyword>
<evidence type="ECO:0000256" key="21">
    <source>
        <dbReference type="SAM" id="SignalP"/>
    </source>
</evidence>
<dbReference type="Gene3D" id="2.130.10.10">
    <property type="entry name" value="YVTN repeat-like/Quinoprotein amine dehydrogenase"/>
    <property type="match status" value="1"/>
</dbReference>
<accession>A0A9Q8V8U9</accession>
<dbReference type="EC" id="2.7.11.1" evidence="3"/>
<dbReference type="AlphaFoldDB" id="A0A9Q8V8U9"/>
<dbReference type="Gene3D" id="1.10.510.10">
    <property type="entry name" value="Transferase(Phosphotransferase) domain 1"/>
    <property type="match status" value="1"/>
</dbReference>
<evidence type="ECO:0000256" key="18">
    <source>
        <dbReference type="ARBA" id="ARBA00048977"/>
    </source>
</evidence>
<evidence type="ECO:0000259" key="23">
    <source>
        <dbReference type="PROSITE" id="PS51392"/>
    </source>
</evidence>
<evidence type="ECO:0000313" key="24">
    <source>
        <dbReference type="EMBL" id="UNI17058.1"/>
    </source>
</evidence>
<comment type="cofactor">
    <cofactor evidence="1">
        <name>Mg(2+)</name>
        <dbReference type="ChEBI" id="CHEBI:18420"/>
    </cofactor>
</comment>
<dbReference type="InterPro" id="IPR011047">
    <property type="entry name" value="Quinoprotein_ADH-like_sf"/>
</dbReference>
<keyword evidence="16" id="KW-0325">Glycoprotein</keyword>
<dbReference type="InterPro" id="IPR011009">
    <property type="entry name" value="Kinase-like_dom_sf"/>
</dbReference>
<dbReference type="PANTHER" id="PTHR13954">
    <property type="entry name" value="IRE1-RELATED"/>
    <property type="match status" value="1"/>
</dbReference>
<dbReference type="Pfam" id="PF13360">
    <property type="entry name" value="PQQ_2"/>
    <property type="match status" value="1"/>
</dbReference>
<keyword evidence="13" id="KW-0460">Magnesium</keyword>
<dbReference type="Gene3D" id="1.20.1440.180">
    <property type="entry name" value="KEN domain"/>
    <property type="match status" value="1"/>
</dbReference>
<comment type="catalytic activity">
    <reaction evidence="18">
        <text>L-seryl-[protein] + ATP = O-phospho-L-seryl-[protein] + ADP + H(+)</text>
        <dbReference type="Rhea" id="RHEA:17989"/>
        <dbReference type="Rhea" id="RHEA-COMP:9863"/>
        <dbReference type="Rhea" id="RHEA-COMP:11604"/>
        <dbReference type="ChEBI" id="CHEBI:15378"/>
        <dbReference type="ChEBI" id="CHEBI:29999"/>
        <dbReference type="ChEBI" id="CHEBI:30616"/>
        <dbReference type="ChEBI" id="CHEBI:83421"/>
        <dbReference type="ChEBI" id="CHEBI:456216"/>
        <dbReference type="EC" id="2.7.11.1"/>
    </reaction>
    <physiologicalReaction direction="left-to-right" evidence="18">
        <dbReference type="Rhea" id="RHEA:17990"/>
    </physiologicalReaction>
</comment>
<feature type="compositionally biased region" description="Basic and acidic residues" evidence="20">
    <location>
        <begin position="676"/>
        <end position="708"/>
    </location>
</feature>
<evidence type="ECO:0000256" key="12">
    <source>
        <dbReference type="ARBA" id="ARBA00022840"/>
    </source>
</evidence>
<dbReference type="GO" id="GO:0004674">
    <property type="term" value="F:protein serine/threonine kinase activity"/>
    <property type="evidence" value="ECO:0007669"/>
    <property type="project" value="UniProtKB-KW"/>
</dbReference>
<dbReference type="InterPro" id="IPR038357">
    <property type="entry name" value="KEN_sf"/>
</dbReference>
<evidence type="ECO:0000256" key="15">
    <source>
        <dbReference type="ARBA" id="ARBA00023136"/>
    </source>
</evidence>
<feature type="region of interest" description="Disordered" evidence="20">
    <location>
        <begin position="41"/>
        <end position="68"/>
    </location>
</feature>
<evidence type="ECO:0000256" key="1">
    <source>
        <dbReference type="ARBA" id="ARBA00001946"/>
    </source>
</evidence>
<dbReference type="RefSeq" id="XP_047840539.1">
    <property type="nucleotide sequence ID" value="XM_047984565.1"/>
</dbReference>
<evidence type="ECO:0000256" key="5">
    <source>
        <dbReference type="ARBA" id="ARBA00022679"/>
    </source>
</evidence>
<evidence type="ECO:0000256" key="10">
    <source>
        <dbReference type="ARBA" id="ARBA00022777"/>
    </source>
</evidence>
<dbReference type="GeneID" id="72065395"/>
<evidence type="ECO:0000256" key="3">
    <source>
        <dbReference type="ARBA" id="ARBA00012513"/>
    </source>
</evidence>
<evidence type="ECO:0000256" key="9">
    <source>
        <dbReference type="ARBA" id="ARBA00022741"/>
    </source>
</evidence>
<dbReference type="OrthoDB" id="63989at2759"/>
<evidence type="ECO:0000256" key="4">
    <source>
        <dbReference type="ARBA" id="ARBA00022527"/>
    </source>
</evidence>
<sequence length="1270" mass="140759">MLRRPPNDGRGASQQQKFLLAFAFFLLPWLPLAEVQHPTPQQAVHSLPPQVGVRNGARSDNSQPLPDGAAVHNWAATQYGDSKHDAEILDDAAADSADDSAPTAPRDKTRPSPALPRQRQHDPVVDRSRLNRQQHRPPVGSNSYSYNIHSDGDNNNKNNKKPNTNHNKRHIIDTDDASALATLAPAQAVRAPHPPRHLRPTSIPATGLTSPQNARSLEDWEVEDFVLLATIDGTLYATDRKTGKERWQLEVDQPMVETLHHRANSSVLDDDYSPVDHYIWAVEPSRDGGVYVWVPSGPDARPRATGFTMKSLVEELAPFADEKSAVVYTGDKKTNMITLDAATGRVIKWFGSSGSQVNEAESCLRPNALYDKDSEECSSTGTITLGRTEYTVGIQRREDGRQVATLKYAEWGPNNFDLDLLQQYQVSLDSRYITSRHDGKVYAFDYARAGPAAPLFSHKFEVPVARVFDVCRPWDAASESNPELIVLPQPTMPSQDASIARARSSSIFLNQTETGSWYAMSGRAYPLIVDAPMAPINSQDWWDMASSWDTVSGPKLSKALAGTHSLDRHRGDKLDAPTPQGMITDGSEYREHDADLPTPEPSVLEESTIVDKVKGLPQSAADSVVDFIKNPILFLLFFAALIYNEKKLRRSYHRWRTSGSLRDAVHFLTSDASAERVAKVEDDESDTKSARDESPVDAKVGDKGDGQDVVRASGVDVHAPSAEKQAETADKAASAEGDAKADEEAQNGSGDAQSGAGPEKKKKAHRGRRGGVKHRKGRGREASQSREDDAPPTTVEEAVNNAKRLGDRPSLEPDVMTVANDMQAVTGPIIRMGNIEVNTELQLGTGSNGTLVFAGKFDGRDVAVKRMLIQFYDIASQETRLLRESDDHPNVIRYYSQQMRDGFLYIALERCAASLADVVERPHLYRELANAGRTDLPGVLYQITNGISHLHSLRIVHRDLKPQNILVNMGKDGRPRMLVSDFGLCKKLEGGQSSFGATTGRAAGTSGWRAPELLLDDDARDAGMVDASTHSGSGSVLVNDGTMASNRRATRAIDIFGLGLVFFYVLTNGSHPFDCGDRYMREVNIRKGNHNLRPLDALGDFAYEAEDLIASMLESDPKQRPNAREIMSHPFFWSPKKRLAFLCDVSDHFEKEPRDPPSAALQELERHAAQVTKGDFLRALPRDFVDSLGKQRKYTGSRLLDLLRALRNKRNHYEDMPDTLKRTVGPLPEGYLSFWTLRFPMLLLVCWNVVYNVEWEKTDRFREYYEPAGL</sequence>
<keyword evidence="10 24" id="KW-0418">Kinase</keyword>
<protein>
    <recommendedName>
        <fullName evidence="3">non-specific serine/threonine protein kinase</fullName>
        <ecNumber evidence="3">2.7.11.1</ecNumber>
    </recommendedName>
</protein>
<dbReference type="PROSITE" id="PS50011">
    <property type="entry name" value="PROTEIN_KINASE_DOM"/>
    <property type="match status" value="1"/>
</dbReference>
<dbReference type="Proteomes" id="UP000829364">
    <property type="component" value="Chromosome 2"/>
</dbReference>
<evidence type="ECO:0000256" key="8">
    <source>
        <dbReference type="ARBA" id="ARBA00022729"/>
    </source>
</evidence>
<feature type="domain" description="Protein kinase" evidence="22">
    <location>
        <begin position="837"/>
        <end position="1132"/>
    </location>
</feature>
<dbReference type="GO" id="GO:0036498">
    <property type="term" value="P:IRE1-mediated unfolded protein response"/>
    <property type="evidence" value="ECO:0007669"/>
    <property type="project" value="UniProtKB-ARBA"/>
</dbReference>
<dbReference type="GO" id="GO:1990604">
    <property type="term" value="C:IRE1-TRAF2-ASK1 complex"/>
    <property type="evidence" value="ECO:0007669"/>
    <property type="project" value="TreeGrafter"/>
</dbReference>
<dbReference type="GO" id="GO:0070059">
    <property type="term" value="P:intrinsic apoptotic signaling pathway in response to endoplasmic reticulum stress"/>
    <property type="evidence" value="ECO:0007669"/>
    <property type="project" value="TreeGrafter"/>
</dbReference>
<dbReference type="SMART" id="SM00220">
    <property type="entry name" value="S_TKc"/>
    <property type="match status" value="1"/>
</dbReference>
<dbReference type="InterPro" id="IPR017441">
    <property type="entry name" value="Protein_kinase_ATP_BS"/>
</dbReference>
<feature type="compositionally biased region" description="Basic and acidic residues" evidence="20">
    <location>
        <begin position="779"/>
        <end position="789"/>
    </location>
</feature>
<feature type="region of interest" description="Disordered" evidence="20">
    <location>
        <begin position="676"/>
        <end position="813"/>
    </location>
</feature>
<dbReference type="FunFam" id="1.10.510.10:FF:000572">
    <property type="entry name" value="Serine/threonine-protein kinase/endoribonuclease IRE1"/>
    <property type="match status" value="1"/>
</dbReference>
<feature type="compositionally biased region" description="Low complexity" evidence="20">
    <location>
        <begin position="155"/>
        <end position="165"/>
    </location>
</feature>
<dbReference type="CDD" id="cd10422">
    <property type="entry name" value="RNase_Ire1"/>
    <property type="match status" value="1"/>
</dbReference>
<keyword evidence="6" id="KW-0812">Transmembrane</keyword>
<dbReference type="SUPFAM" id="SSF56112">
    <property type="entry name" value="Protein kinase-like (PK-like)"/>
    <property type="match status" value="1"/>
</dbReference>
<feature type="compositionally biased region" description="Basic and acidic residues" evidence="20">
    <location>
        <begin position="119"/>
        <end position="129"/>
    </location>
</feature>
<reference evidence="24" key="1">
    <citation type="submission" date="2021-11" db="EMBL/GenBank/DDBJ databases">
        <title>Purpureocillium_takamizusanense_genome.</title>
        <authorList>
            <person name="Nguyen N.-H."/>
        </authorList>
    </citation>
    <scope>NUCLEOTIDE SEQUENCE</scope>
    <source>
        <strain evidence="24">PT3</strain>
    </source>
</reference>
<feature type="compositionally biased region" description="Basic residues" evidence="20">
    <location>
        <begin position="760"/>
        <end position="778"/>
    </location>
</feature>
<dbReference type="PROSITE" id="PS00107">
    <property type="entry name" value="PROTEIN_KINASE_ATP"/>
    <property type="match status" value="1"/>
</dbReference>
<evidence type="ECO:0000256" key="6">
    <source>
        <dbReference type="ARBA" id="ARBA00022692"/>
    </source>
</evidence>
<dbReference type="KEGG" id="ptkz:JDV02_003438"/>
<dbReference type="SUPFAM" id="SSF50998">
    <property type="entry name" value="Quinoprotein alcohol dehydrogenase-like"/>
    <property type="match status" value="1"/>
</dbReference>
<evidence type="ECO:0000259" key="22">
    <source>
        <dbReference type="PROSITE" id="PS50011"/>
    </source>
</evidence>
<dbReference type="EMBL" id="CP086355">
    <property type="protein sequence ID" value="UNI17058.1"/>
    <property type="molecule type" value="Genomic_DNA"/>
</dbReference>
<dbReference type="GO" id="GO:0006397">
    <property type="term" value="P:mRNA processing"/>
    <property type="evidence" value="ECO:0007669"/>
    <property type="project" value="InterPro"/>
</dbReference>
<dbReference type="InterPro" id="IPR018391">
    <property type="entry name" value="PQQ_b-propeller_rpt"/>
</dbReference>
<dbReference type="GO" id="GO:0004521">
    <property type="term" value="F:RNA endonuclease activity"/>
    <property type="evidence" value="ECO:0007669"/>
    <property type="project" value="InterPro"/>
</dbReference>
<dbReference type="InterPro" id="IPR010513">
    <property type="entry name" value="KEN_dom"/>
</dbReference>
<evidence type="ECO:0000256" key="13">
    <source>
        <dbReference type="ARBA" id="ARBA00022842"/>
    </source>
</evidence>
<name>A0A9Q8V8U9_9HYPO</name>
<comment type="subcellular location">
    <subcellularLocation>
        <location evidence="2">Membrane</location>
        <topology evidence="2">Single-pass type I membrane protein</topology>
    </subcellularLocation>
</comment>
<feature type="region of interest" description="Disordered" evidence="20">
    <location>
        <begin position="189"/>
        <end position="210"/>
    </location>
</feature>
<dbReference type="Pfam" id="PF06479">
    <property type="entry name" value="Ribonuc_2-5A"/>
    <property type="match status" value="1"/>
</dbReference>
<evidence type="ECO:0000256" key="11">
    <source>
        <dbReference type="ARBA" id="ARBA00022801"/>
    </source>
</evidence>
<dbReference type="InterPro" id="IPR008271">
    <property type="entry name" value="Ser/Thr_kinase_AS"/>
</dbReference>
<dbReference type="Gene3D" id="3.30.200.20">
    <property type="entry name" value="Phosphorylase Kinase, domain 1"/>
    <property type="match status" value="1"/>
</dbReference>
<dbReference type="GO" id="GO:0005524">
    <property type="term" value="F:ATP binding"/>
    <property type="evidence" value="ECO:0007669"/>
    <property type="project" value="UniProtKB-UniRule"/>
</dbReference>
<feature type="region of interest" description="Disordered" evidence="20">
    <location>
        <begin position="94"/>
        <end position="168"/>
    </location>
</feature>
<keyword evidence="12 19" id="KW-0067">ATP-binding</keyword>
<feature type="domain" description="KEN" evidence="23">
    <location>
        <begin position="1135"/>
        <end position="1267"/>
    </location>
</feature>
<keyword evidence="4 24" id="KW-0723">Serine/threonine-protein kinase</keyword>
<dbReference type="InterPro" id="IPR002372">
    <property type="entry name" value="PQQ_rpt_dom"/>
</dbReference>
<dbReference type="SMART" id="SM00564">
    <property type="entry name" value="PQQ"/>
    <property type="match status" value="2"/>
</dbReference>
<dbReference type="GO" id="GO:0016787">
    <property type="term" value="F:hydrolase activity"/>
    <property type="evidence" value="ECO:0007669"/>
    <property type="project" value="UniProtKB-KW"/>
</dbReference>
<dbReference type="InterPro" id="IPR015943">
    <property type="entry name" value="WD40/YVTN_repeat-like_dom_sf"/>
</dbReference>
<evidence type="ECO:0000256" key="14">
    <source>
        <dbReference type="ARBA" id="ARBA00022989"/>
    </source>
</evidence>
<dbReference type="PROSITE" id="PS00108">
    <property type="entry name" value="PROTEIN_KINASE_ST"/>
    <property type="match status" value="1"/>
</dbReference>
<evidence type="ECO:0000256" key="19">
    <source>
        <dbReference type="PROSITE-ProRule" id="PRU10141"/>
    </source>
</evidence>
<organism evidence="24 25">
    <name type="scientific">Purpureocillium takamizusanense</name>
    <dbReference type="NCBI Taxonomy" id="2060973"/>
    <lineage>
        <taxon>Eukaryota</taxon>
        <taxon>Fungi</taxon>
        <taxon>Dikarya</taxon>
        <taxon>Ascomycota</taxon>
        <taxon>Pezizomycotina</taxon>
        <taxon>Sordariomycetes</taxon>
        <taxon>Hypocreomycetidae</taxon>
        <taxon>Hypocreales</taxon>
        <taxon>Ophiocordycipitaceae</taxon>
        <taxon>Purpureocillium</taxon>
    </lineage>
</organism>
<keyword evidence="9 19" id="KW-0547">Nucleotide-binding</keyword>
<comment type="catalytic activity">
    <reaction evidence="17">
        <text>L-threonyl-[protein] + ATP = O-phospho-L-threonyl-[protein] + ADP + H(+)</text>
        <dbReference type="Rhea" id="RHEA:46608"/>
        <dbReference type="Rhea" id="RHEA-COMP:11060"/>
        <dbReference type="Rhea" id="RHEA-COMP:11605"/>
        <dbReference type="ChEBI" id="CHEBI:15378"/>
        <dbReference type="ChEBI" id="CHEBI:30013"/>
        <dbReference type="ChEBI" id="CHEBI:30616"/>
        <dbReference type="ChEBI" id="CHEBI:61977"/>
        <dbReference type="ChEBI" id="CHEBI:456216"/>
        <dbReference type="EC" id="2.7.11.1"/>
    </reaction>
    <physiologicalReaction direction="left-to-right" evidence="17">
        <dbReference type="Rhea" id="RHEA:46609"/>
    </physiologicalReaction>
</comment>
<keyword evidence="11" id="KW-0378">Hydrolase</keyword>
<dbReference type="PROSITE" id="PS51392">
    <property type="entry name" value="KEN"/>
    <property type="match status" value="1"/>
</dbReference>
<keyword evidence="5 24" id="KW-0808">Transferase</keyword>
<evidence type="ECO:0000256" key="7">
    <source>
        <dbReference type="ARBA" id="ARBA00022723"/>
    </source>
</evidence>
<dbReference type="PANTHER" id="PTHR13954:SF6">
    <property type="entry name" value="NON-SPECIFIC SERINE_THREONINE PROTEIN KINASE"/>
    <property type="match status" value="1"/>
</dbReference>
<gene>
    <name evidence="24" type="primary">IRE1</name>
    <name evidence="24" type="ORF">JDV02_003438</name>
</gene>
<evidence type="ECO:0000256" key="17">
    <source>
        <dbReference type="ARBA" id="ARBA00048659"/>
    </source>
</evidence>
<keyword evidence="15" id="KW-0472">Membrane</keyword>